<reference evidence="2" key="2">
    <citation type="submission" date="2021-02" db="UniProtKB">
        <authorList>
            <consortium name="EnsemblMetazoa"/>
        </authorList>
    </citation>
    <scope>IDENTIFICATION</scope>
    <source>
        <strain evidence="2">JHB</strain>
    </source>
</reference>
<dbReference type="EMBL" id="DS232008">
    <property type="protein sequence ID" value="EDS31524.1"/>
    <property type="molecule type" value="Genomic_DNA"/>
</dbReference>
<dbReference type="Proteomes" id="UP000002320">
    <property type="component" value="Unassembled WGS sequence"/>
</dbReference>
<evidence type="ECO:0000313" key="3">
    <source>
        <dbReference type="Proteomes" id="UP000002320"/>
    </source>
</evidence>
<evidence type="ECO:0000313" key="2">
    <source>
        <dbReference type="EnsemblMetazoa" id="CPIJ008572-PA"/>
    </source>
</evidence>
<keyword evidence="3" id="KW-1185">Reference proteome</keyword>
<organism>
    <name type="scientific">Culex quinquefasciatus</name>
    <name type="common">Southern house mosquito</name>
    <name type="synonym">Culex pungens</name>
    <dbReference type="NCBI Taxonomy" id="7176"/>
    <lineage>
        <taxon>Eukaryota</taxon>
        <taxon>Metazoa</taxon>
        <taxon>Ecdysozoa</taxon>
        <taxon>Arthropoda</taxon>
        <taxon>Hexapoda</taxon>
        <taxon>Insecta</taxon>
        <taxon>Pterygota</taxon>
        <taxon>Neoptera</taxon>
        <taxon>Endopterygota</taxon>
        <taxon>Diptera</taxon>
        <taxon>Nematocera</taxon>
        <taxon>Culicoidea</taxon>
        <taxon>Culicidae</taxon>
        <taxon>Culicinae</taxon>
        <taxon>Culicini</taxon>
        <taxon>Culex</taxon>
        <taxon>Culex</taxon>
    </lineage>
</organism>
<dbReference type="InParanoid" id="B0WN84"/>
<dbReference type="AlphaFoldDB" id="B0WN84"/>
<dbReference type="KEGG" id="cqu:CpipJ_CPIJ008572"/>
<protein>
    <submittedName>
        <fullName evidence="1 2">Uncharacterized protein</fullName>
    </submittedName>
</protein>
<evidence type="ECO:0000313" key="1">
    <source>
        <dbReference type="EMBL" id="EDS31524.1"/>
    </source>
</evidence>
<dbReference type="HOGENOM" id="CLU_1950888_0_0_1"/>
<dbReference type="VEuPathDB" id="VectorBase:CPIJ008572"/>
<sequence>MPISAGPARHICHPVKSQRREKVFRRFERSRKHRRVSENQEMEERHLCDPFDVALDWTGVVREAGKGAEELAGTDCGVFEQAHQEASDLLKVWSVDVSHPQEEYLDCLLAQIRLDDLGSMINWAESAIN</sequence>
<name>B0WN84_CULQU</name>
<dbReference type="EnsemblMetazoa" id="CPIJ008572-RA">
    <property type="protein sequence ID" value="CPIJ008572-PA"/>
    <property type="gene ID" value="CPIJ008572"/>
</dbReference>
<proteinExistence type="predicted"/>
<reference evidence="1" key="1">
    <citation type="submission" date="2007-03" db="EMBL/GenBank/DDBJ databases">
        <title>Annotation of Culex pipiens quinquefasciatus.</title>
        <authorList>
            <consortium name="The Broad Institute Genome Sequencing Platform"/>
            <person name="Atkinson P.W."/>
            <person name="Hemingway J."/>
            <person name="Christensen B.M."/>
            <person name="Higgs S."/>
            <person name="Kodira C."/>
            <person name="Hannick L."/>
            <person name="Megy K."/>
            <person name="O'Leary S."/>
            <person name="Pearson M."/>
            <person name="Haas B.J."/>
            <person name="Mauceli E."/>
            <person name="Wortman J.R."/>
            <person name="Lee N.H."/>
            <person name="Guigo R."/>
            <person name="Stanke M."/>
            <person name="Alvarado L."/>
            <person name="Amedeo P."/>
            <person name="Antoine C.H."/>
            <person name="Arensburger P."/>
            <person name="Bidwell S.L."/>
            <person name="Crawford M."/>
            <person name="Camaro F."/>
            <person name="Devon K."/>
            <person name="Engels R."/>
            <person name="Hammond M."/>
            <person name="Howarth C."/>
            <person name="Koehrsen M."/>
            <person name="Lawson D."/>
            <person name="Montgomery P."/>
            <person name="Nene V."/>
            <person name="Nusbaum C."/>
            <person name="Puiu D."/>
            <person name="Romero-Severson J."/>
            <person name="Severson D.W."/>
            <person name="Shumway M."/>
            <person name="Sisk P."/>
            <person name="Stolte C."/>
            <person name="Zeng Q."/>
            <person name="Eisenstadt E."/>
            <person name="Fraser-Liggett C."/>
            <person name="Strausberg R."/>
            <person name="Galagan J."/>
            <person name="Birren B."/>
            <person name="Collins F.H."/>
        </authorList>
    </citation>
    <scope>NUCLEOTIDE SEQUENCE [LARGE SCALE GENOMIC DNA]</scope>
    <source>
        <strain evidence="1">JHB</strain>
    </source>
</reference>
<gene>
    <name evidence="2" type="primary">6040832</name>
    <name evidence="1" type="ORF">CpipJ_CPIJ008572</name>
</gene>
<accession>B0WN84</accession>